<dbReference type="OrthoDB" id="2133190at2759"/>
<dbReference type="InterPro" id="IPR011598">
    <property type="entry name" value="bHLH_dom"/>
</dbReference>
<evidence type="ECO:0000313" key="4">
    <source>
        <dbReference type="Proteomes" id="UP000076881"/>
    </source>
</evidence>
<dbReference type="SMART" id="SM00353">
    <property type="entry name" value="HLH"/>
    <property type="match status" value="1"/>
</dbReference>
<feature type="compositionally biased region" description="Low complexity" evidence="1">
    <location>
        <begin position="79"/>
        <end position="95"/>
    </location>
</feature>
<evidence type="ECO:0000313" key="3">
    <source>
        <dbReference type="EMBL" id="OAA62071.1"/>
    </source>
</evidence>
<dbReference type="GO" id="GO:0003677">
    <property type="term" value="F:DNA binding"/>
    <property type="evidence" value="ECO:0007669"/>
    <property type="project" value="UniProtKB-KW"/>
</dbReference>
<feature type="region of interest" description="Disordered" evidence="1">
    <location>
        <begin position="73"/>
        <end position="133"/>
    </location>
</feature>
<gene>
    <name evidence="3" type="ORF">LEL_10735</name>
</gene>
<dbReference type="Pfam" id="PF00010">
    <property type="entry name" value="HLH"/>
    <property type="match status" value="1"/>
</dbReference>
<dbReference type="PROSITE" id="PS50888">
    <property type="entry name" value="BHLH"/>
    <property type="match status" value="1"/>
</dbReference>
<evidence type="ECO:0000256" key="1">
    <source>
        <dbReference type="SAM" id="MobiDB-lite"/>
    </source>
</evidence>
<dbReference type="PANTHER" id="PTHR47336">
    <property type="entry name" value="TRANSCRIPTION FACTOR HMS1-RELATED"/>
    <property type="match status" value="1"/>
</dbReference>
<dbReference type="PANTHER" id="PTHR47336:SF2">
    <property type="entry name" value="TRANSCRIPTION FACTOR HMS1-RELATED"/>
    <property type="match status" value="1"/>
</dbReference>
<keyword evidence="3" id="KW-0238">DNA-binding</keyword>
<name>A0A167UZR7_CORDF</name>
<reference evidence="3 4" key="1">
    <citation type="journal article" date="2016" name="Genome Biol. Evol.">
        <title>Divergent and convergent evolution of fungal pathogenicity.</title>
        <authorList>
            <person name="Shang Y."/>
            <person name="Xiao G."/>
            <person name="Zheng P."/>
            <person name="Cen K."/>
            <person name="Zhan S."/>
            <person name="Wang C."/>
        </authorList>
    </citation>
    <scope>NUCLEOTIDE SEQUENCE [LARGE SCALE GENOMIC DNA]</scope>
    <source>
        <strain evidence="3 4">RCEF 1005</strain>
    </source>
</reference>
<dbReference type="InterPro" id="IPR036638">
    <property type="entry name" value="HLH_DNA-bd_sf"/>
</dbReference>
<feature type="domain" description="BHLH" evidence="2">
    <location>
        <begin position="166"/>
        <end position="231"/>
    </location>
</feature>
<sequence length="280" mass="30955">MDPIQQYVPRRIANNPWENKLPQYQNSQQPHQQLHPDGSLTSPYVSSSTASNSSQMHGNYHIVNCPAQTLVPSNGLAGGSSTSTTPQQAPSTAAGWRQPASHDHGRSTDATNMWSSSSSRWGSHYRRGQEDQAQDATFLRVEPAQKSPVQQSAAAAAKKFKRAKIGDRITHNEVERKYRTNLKDRIAKLRAAVPALQRHNDSDPDCTTSSTAPKVSKGTVLGRAAEYIQQLEQANRAMASERTRLMEHLQILEAMLQNDGVRPPQYTPNHGITLSIPRGY</sequence>
<dbReference type="AlphaFoldDB" id="A0A167UZR7"/>
<organism evidence="3 4">
    <name type="scientific">Akanthomyces lecanii RCEF 1005</name>
    <dbReference type="NCBI Taxonomy" id="1081108"/>
    <lineage>
        <taxon>Eukaryota</taxon>
        <taxon>Fungi</taxon>
        <taxon>Dikarya</taxon>
        <taxon>Ascomycota</taxon>
        <taxon>Pezizomycotina</taxon>
        <taxon>Sordariomycetes</taxon>
        <taxon>Hypocreomycetidae</taxon>
        <taxon>Hypocreales</taxon>
        <taxon>Cordycipitaceae</taxon>
        <taxon>Akanthomyces</taxon>
        <taxon>Cordyceps confragosa</taxon>
    </lineage>
</organism>
<dbReference type="Gene3D" id="4.10.280.10">
    <property type="entry name" value="Helix-loop-helix DNA-binding domain"/>
    <property type="match status" value="1"/>
</dbReference>
<feature type="compositionally biased region" description="Low complexity" evidence="1">
    <location>
        <begin position="21"/>
        <end position="36"/>
    </location>
</feature>
<protein>
    <submittedName>
        <fullName evidence="3">Helix-loop-helix DNA-binding protein</fullName>
    </submittedName>
</protein>
<feature type="compositionally biased region" description="Polar residues" evidence="1">
    <location>
        <begin position="39"/>
        <end position="57"/>
    </location>
</feature>
<evidence type="ECO:0000259" key="2">
    <source>
        <dbReference type="PROSITE" id="PS50888"/>
    </source>
</evidence>
<dbReference type="EMBL" id="AZHF01000018">
    <property type="protein sequence ID" value="OAA62071.1"/>
    <property type="molecule type" value="Genomic_DNA"/>
</dbReference>
<dbReference type="InterPro" id="IPR052099">
    <property type="entry name" value="Regulatory_TF_Diverse"/>
</dbReference>
<dbReference type="GO" id="GO:0046983">
    <property type="term" value="F:protein dimerization activity"/>
    <property type="evidence" value="ECO:0007669"/>
    <property type="project" value="InterPro"/>
</dbReference>
<proteinExistence type="predicted"/>
<keyword evidence="4" id="KW-1185">Reference proteome</keyword>
<dbReference type="SUPFAM" id="SSF47459">
    <property type="entry name" value="HLH, helix-loop-helix DNA-binding domain"/>
    <property type="match status" value="1"/>
</dbReference>
<feature type="region of interest" description="Disordered" evidence="1">
    <location>
        <begin position="1"/>
        <end position="57"/>
    </location>
</feature>
<dbReference type="Proteomes" id="UP000076881">
    <property type="component" value="Unassembled WGS sequence"/>
</dbReference>
<accession>A0A167UZR7</accession>
<dbReference type="CDD" id="cd11395">
    <property type="entry name" value="bHLHzip_SREBP_like"/>
    <property type="match status" value="1"/>
</dbReference>
<comment type="caution">
    <text evidence="3">The sequence shown here is derived from an EMBL/GenBank/DDBJ whole genome shotgun (WGS) entry which is preliminary data.</text>
</comment>
<dbReference type="STRING" id="1081108.A0A167UZR7"/>